<dbReference type="GeneTree" id="ENSGT00390000003167"/>
<feature type="region of interest" description="Disordered" evidence="1">
    <location>
        <begin position="85"/>
        <end position="222"/>
    </location>
</feature>
<evidence type="ECO:0008006" key="4">
    <source>
        <dbReference type="Google" id="ProtNLM"/>
    </source>
</evidence>
<dbReference type="GO" id="GO:0042552">
    <property type="term" value="P:myelination"/>
    <property type="evidence" value="ECO:0007669"/>
    <property type="project" value="TreeGrafter"/>
</dbReference>
<feature type="region of interest" description="Disordered" evidence="1">
    <location>
        <begin position="1"/>
        <end position="72"/>
    </location>
</feature>
<feature type="compositionally biased region" description="Basic and acidic residues" evidence="1">
    <location>
        <begin position="52"/>
        <end position="61"/>
    </location>
</feature>
<evidence type="ECO:0000313" key="2">
    <source>
        <dbReference type="Ensembl" id="ENSPTXP00000002965.1"/>
    </source>
</evidence>
<feature type="compositionally biased region" description="Polar residues" evidence="1">
    <location>
        <begin position="155"/>
        <end position="165"/>
    </location>
</feature>
<evidence type="ECO:0000256" key="1">
    <source>
        <dbReference type="SAM" id="MobiDB-lite"/>
    </source>
</evidence>
<feature type="compositionally biased region" description="Polar residues" evidence="1">
    <location>
        <begin position="184"/>
        <end position="196"/>
    </location>
</feature>
<organism evidence="2 3">
    <name type="scientific">Pseudonaja textilis</name>
    <name type="common">Eastern brown snake</name>
    <dbReference type="NCBI Taxonomy" id="8673"/>
    <lineage>
        <taxon>Eukaryota</taxon>
        <taxon>Metazoa</taxon>
        <taxon>Chordata</taxon>
        <taxon>Craniata</taxon>
        <taxon>Vertebrata</taxon>
        <taxon>Euteleostomi</taxon>
        <taxon>Lepidosauria</taxon>
        <taxon>Squamata</taxon>
        <taxon>Bifurcata</taxon>
        <taxon>Unidentata</taxon>
        <taxon>Episquamata</taxon>
        <taxon>Toxicofera</taxon>
        <taxon>Serpentes</taxon>
        <taxon>Colubroidea</taxon>
        <taxon>Elapidae</taxon>
        <taxon>Hydrophiinae</taxon>
        <taxon>Pseudonaja</taxon>
    </lineage>
</organism>
<proteinExistence type="predicted"/>
<dbReference type="InterPro" id="IPR026115">
    <property type="entry name" value="NABC1"/>
</dbReference>
<feature type="compositionally biased region" description="Basic and acidic residues" evidence="1">
    <location>
        <begin position="85"/>
        <end position="118"/>
    </location>
</feature>
<dbReference type="PANTHER" id="PTHR15016">
    <property type="entry name" value="BREAST CARCINOMA-AMPLIFIED SEQUENCE 1"/>
    <property type="match status" value="1"/>
</dbReference>
<dbReference type="PANTHER" id="PTHR15016:SF6">
    <property type="entry name" value="BREAST CARCINOMA-AMPLIFIED SEQUENCE 1"/>
    <property type="match status" value="1"/>
</dbReference>
<feature type="compositionally biased region" description="Low complexity" evidence="1">
    <location>
        <begin position="1"/>
        <end position="30"/>
    </location>
</feature>
<dbReference type="Proteomes" id="UP000472273">
    <property type="component" value="Unplaced"/>
</dbReference>
<name>A0A670Y2Y8_PSETE</name>
<evidence type="ECO:0000313" key="3">
    <source>
        <dbReference type="Proteomes" id="UP000472273"/>
    </source>
</evidence>
<dbReference type="Ensembl" id="ENSPTXT00000003049.1">
    <property type="protein sequence ID" value="ENSPTXP00000002965.1"/>
    <property type="gene ID" value="ENSPTXG00000002270.1"/>
</dbReference>
<dbReference type="AlphaFoldDB" id="A0A670Y2Y8"/>
<sequence>PTEEPVPVVPVTKPETSVPPTQESPAVKPIVKPPEVPVPPPAPTVVVVTNEAPKEITKERSSSTPTPLSKFFWKKTPTDDIEVINTERIEASPEVPVKDERRSQEVAETKSKGEERPTKTNLRKFFKLTLDFTDRPLTQAENRDSASKGSRKNSTDNLNKSQEIPQKTKDPQESRQEEAAEIDSLQNGEDAAQQSPLKRMEKRQTFGGFFKGLSPKRMSDAGVQTDPVSIVSIVKPK</sequence>
<accession>A0A670Y2Y8</accession>
<feature type="compositionally biased region" description="Basic and acidic residues" evidence="1">
    <location>
        <begin position="166"/>
        <end position="178"/>
    </location>
</feature>
<feature type="compositionally biased region" description="Pro residues" evidence="1">
    <location>
        <begin position="31"/>
        <end position="43"/>
    </location>
</feature>
<keyword evidence="3" id="KW-1185">Reference proteome</keyword>
<reference evidence="2" key="2">
    <citation type="submission" date="2025-09" db="UniProtKB">
        <authorList>
            <consortium name="Ensembl"/>
        </authorList>
    </citation>
    <scope>IDENTIFICATION</scope>
</reference>
<protein>
    <recommendedName>
        <fullName evidence="4">Breast carcinoma amplified sequence 1</fullName>
    </recommendedName>
</protein>
<reference evidence="2" key="1">
    <citation type="submission" date="2025-08" db="UniProtKB">
        <authorList>
            <consortium name="Ensembl"/>
        </authorList>
    </citation>
    <scope>IDENTIFICATION</scope>
</reference>